<protein>
    <submittedName>
        <fullName evidence="2">Glycoside hydrolase family 25 protein</fullName>
    </submittedName>
</protein>
<sequence length="254" mass="28725">MKLTKRNKKELKKITVVLALIGAVFLWAARNIGLPIKTNVKQGRIQVIDVSSYNGKVNWKKVKDQKINHAMLKIGSGIRQPKRKGKEDPLFAANYRNASYAAIHTGVYYYSYAATKEEAGKEAEHCLSLLKKHGIQPDDLDLPVAFDIEERDVLNTGKENVSEITAAFCDKIKKAGYTPMVYSSASALKNHFIYDKIKNYEIWVAHYTDASSPAIPFEYRMWQYTSSASIEGANTKSGRCDVNYYLMKERNKGI</sequence>
<dbReference type="Gene3D" id="3.20.20.80">
    <property type="entry name" value="Glycosidases"/>
    <property type="match status" value="1"/>
</dbReference>
<reference evidence="2" key="2">
    <citation type="submission" date="2021-04" db="EMBL/GenBank/DDBJ databases">
        <authorList>
            <person name="Gilroy R."/>
        </authorList>
    </citation>
    <scope>NUCLEOTIDE SEQUENCE</scope>
    <source>
        <strain evidence="2">CHK191-13928</strain>
    </source>
</reference>
<dbReference type="InterPro" id="IPR002053">
    <property type="entry name" value="Glyco_hydro_25"/>
</dbReference>
<gene>
    <name evidence="2" type="ORF">H9735_06165</name>
</gene>
<dbReference type="Proteomes" id="UP000886721">
    <property type="component" value="Unassembled WGS sequence"/>
</dbReference>
<comment type="similarity">
    <text evidence="1">Belongs to the glycosyl hydrolase 25 family.</text>
</comment>
<comment type="caution">
    <text evidence="2">The sequence shown here is derived from an EMBL/GenBank/DDBJ whole genome shotgun (WGS) entry which is preliminary data.</text>
</comment>
<dbReference type="PROSITE" id="PS51904">
    <property type="entry name" value="GLYCOSYL_HYDROL_F25_2"/>
    <property type="match status" value="1"/>
</dbReference>
<dbReference type="GO" id="GO:0016052">
    <property type="term" value="P:carbohydrate catabolic process"/>
    <property type="evidence" value="ECO:0007669"/>
    <property type="project" value="TreeGrafter"/>
</dbReference>
<keyword evidence="2" id="KW-0378">Hydrolase</keyword>
<dbReference type="PANTHER" id="PTHR34135:SF2">
    <property type="entry name" value="LYSOZYME"/>
    <property type="match status" value="1"/>
</dbReference>
<name>A0A9D1WV46_9FIRM</name>
<dbReference type="InterPro" id="IPR017853">
    <property type="entry name" value="GH"/>
</dbReference>
<dbReference type="Pfam" id="PF01183">
    <property type="entry name" value="Glyco_hydro_25"/>
    <property type="match status" value="1"/>
</dbReference>
<dbReference type="CDD" id="cd06414">
    <property type="entry name" value="GH25_LytC-like"/>
    <property type="match status" value="1"/>
</dbReference>
<reference evidence="2" key="1">
    <citation type="journal article" date="2021" name="PeerJ">
        <title>Extensive microbial diversity within the chicken gut microbiome revealed by metagenomics and culture.</title>
        <authorList>
            <person name="Gilroy R."/>
            <person name="Ravi A."/>
            <person name="Getino M."/>
            <person name="Pursley I."/>
            <person name="Horton D.L."/>
            <person name="Alikhan N.F."/>
            <person name="Baker D."/>
            <person name="Gharbi K."/>
            <person name="Hall N."/>
            <person name="Watson M."/>
            <person name="Adriaenssens E.M."/>
            <person name="Foster-Nyarko E."/>
            <person name="Jarju S."/>
            <person name="Secka A."/>
            <person name="Antonio M."/>
            <person name="Oren A."/>
            <person name="Chaudhuri R.R."/>
            <person name="La Ragione R."/>
            <person name="Hildebrand F."/>
            <person name="Pallen M.J."/>
        </authorList>
    </citation>
    <scope>NUCLEOTIDE SEQUENCE</scope>
    <source>
        <strain evidence="2">CHK191-13928</strain>
    </source>
</reference>
<dbReference type="SUPFAM" id="SSF51445">
    <property type="entry name" value="(Trans)glycosidases"/>
    <property type="match status" value="1"/>
</dbReference>
<dbReference type="EMBL" id="DXEM01000019">
    <property type="protein sequence ID" value="HIX67698.1"/>
    <property type="molecule type" value="Genomic_DNA"/>
</dbReference>
<dbReference type="GO" id="GO:0003796">
    <property type="term" value="F:lysozyme activity"/>
    <property type="evidence" value="ECO:0007669"/>
    <property type="project" value="InterPro"/>
</dbReference>
<dbReference type="AlphaFoldDB" id="A0A9D1WV46"/>
<organism evidence="2 3">
    <name type="scientific">Candidatus Anaerostipes excrementavium</name>
    <dbReference type="NCBI Taxonomy" id="2838463"/>
    <lineage>
        <taxon>Bacteria</taxon>
        <taxon>Bacillati</taxon>
        <taxon>Bacillota</taxon>
        <taxon>Clostridia</taxon>
        <taxon>Lachnospirales</taxon>
        <taxon>Lachnospiraceae</taxon>
        <taxon>Anaerostipes</taxon>
    </lineage>
</organism>
<proteinExistence type="inferred from homology"/>
<accession>A0A9D1WV46</accession>
<dbReference type="GO" id="GO:0016998">
    <property type="term" value="P:cell wall macromolecule catabolic process"/>
    <property type="evidence" value="ECO:0007669"/>
    <property type="project" value="InterPro"/>
</dbReference>
<evidence type="ECO:0000256" key="1">
    <source>
        <dbReference type="ARBA" id="ARBA00010646"/>
    </source>
</evidence>
<dbReference type="GO" id="GO:0009253">
    <property type="term" value="P:peptidoglycan catabolic process"/>
    <property type="evidence" value="ECO:0007669"/>
    <property type="project" value="InterPro"/>
</dbReference>
<evidence type="ECO:0000313" key="3">
    <source>
        <dbReference type="Proteomes" id="UP000886721"/>
    </source>
</evidence>
<dbReference type="PANTHER" id="PTHR34135">
    <property type="entry name" value="LYSOZYME"/>
    <property type="match status" value="1"/>
</dbReference>
<evidence type="ECO:0000313" key="2">
    <source>
        <dbReference type="EMBL" id="HIX67698.1"/>
    </source>
</evidence>